<organism evidence="2 3">
    <name type="scientific">Zizania palustris</name>
    <name type="common">Northern wild rice</name>
    <dbReference type="NCBI Taxonomy" id="103762"/>
    <lineage>
        <taxon>Eukaryota</taxon>
        <taxon>Viridiplantae</taxon>
        <taxon>Streptophyta</taxon>
        <taxon>Embryophyta</taxon>
        <taxon>Tracheophyta</taxon>
        <taxon>Spermatophyta</taxon>
        <taxon>Magnoliopsida</taxon>
        <taxon>Liliopsida</taxon>
        <taxon>Poales</taxon>
        <taxon>Poaceae</taxon>
        <taxon>BOP clade</taxon>
        <taxon>Oryzoideae</taxon>
        <taxon>Oryzeae</taxon>
        <taxon>Zizaniinae</taxon>
        <taxon>Zizania</taxon>
    </lineage>
</organism>
<evidence type="ECO:0000313" key="3">
    <source>
        <dbReference type="Proteomes" id="UP000729402"/>
    </source>
</evidence>
<dbReference type="EMBL" id="JAAALK010000290">
    <property type="protein sequence ID" value="KAG8046178.1"/>
    <property type="molecule type" value="Genomic_DNA"/>
</dbReference>
<reference evidence="2" key="1">
    <citation type="journal article" date="2021" name="bioRxiv">
        <title>Whole Genome Assembly and Annotation of Northern Wild Rice, Zizania palustris L., Supports a Whole Genome Duplication in the Zizania Genus.</title>
        <authorList>
            <person name="Haas M."/>
            <person name="Kono T."/>
            <person name="Macchietto M."/>
            <person name="Millas R."/>
            <person name="McGilp L."/>
            <person name="Shao M."/>
            <person name="Duquette J."/>
            <person name="Hirsch C.N."/>
            <person name="Kimball J."/>
        </authorList>
    </citation>
    <scope>NUCLEOTIDE SEQUENCE</scope>
    <source>
        <tissue evidence="2">Fresh leaf tissue</tissue>
    </source>
</reference>
<sequence>MTASSWREMGSSELGSSPHLVQADSGGAGRAGPLVACWRPGATGGIGARDEIDYDEAGNEVLSDSDNVLKSLKSTGKK</sequence>
<comment type="caution">
    <text evidence="2">The sequence shown here is derived from an EMBL/GenBank/DDBJ whole genome shotgun (WGS) entry which is preliminary data.</text>
</comment>
<name>A0A8J5RI26_ZIZPA</name>
<feature type="region of interest" description="Disordered" evidence="1">
    <location>
        <begin position="1"/>
        <end position="33"/>
    </location>
</feature>
<evidence type="ECO:0000256" key="1">
    <source>
        <dbReference type="SAM" id="MobiDB-lite"/>
    </source>
</evidence>
<gene>
    <name evidence="2" type="ORF">GUJ93_ZPchr0008g11682</name>
</gene>
<evidence type="ECO:0000313" key="2">
    <source>
        <dbReference type="EMBL" id="KAG8046178.1"/>
    </source>
</evidence>
<keyword evidence="3" id="KW-1185">Reference proteome</keyword>
<protein>
    <submittedName>
        <fullName evidence="2">Uncharacterized protein</fullName>
    </submittedName>
</protein>
<dbReference type="Proteomes" id="UP000729402">
    <property type="component" value="Unassembled WGS sequence"/>
</dbReference>
<accession>A0A8J5RI26</accession>
<reference evidence="2" key="2">
    <citation type="submission" date="2021-02" db="EMBL/GenBank/DDBJ databases">
        <authorList>
            <person name="Kimball J.A."/>
            <person name="Haas M.W."/>
            <person name="Macchietto M."/>
            <person name="Kono T."/>
            <person name="Duquette J."/>
            <person name="Shao M."/>
        </authorList>
    </citation>
    <scope>NUCLEOTIDE SEQUENCE</scope>
    <source>
        <tissue evidence="2">Fresh leaf tissue</tissue>
    </source>
</reference>
<dbReference type="AlphaFoldDB" id="A0A8J5RI26"/>
<proteinExistence type="predicted"/>